<dbReference type="PROSITE" id="PS01032">
    <property type="entry name" value="PPM_1"/>
    <property type="match status" value="1"/>
</dbReference>
<name>R7TMB2_CAPTE</name>
<evidence type="ECO:0000313" key="8">
    <source>
        <dbReference type="Proteomes" id="UP000014760"/>
    </source>
</evidence>
<evidence type="ECO:0000256" key="2">
    <source>
        <dbReference type="ARBA" id="ARBA00022801"/>
    </source>
</evidence>
<organism evidence="6">
    <name type="scientific">Capitella teleta</name>
    <name type="common">Polychaete worm</name>
    <dbReference type="NCBI Taxonomy" id="283909"/>
    <lineage>
        <taxon>Eukaryota</taxon>
        <taxon>Metazoa</taxon>
        <taxon>Spiralia</taxon>
        <taxon>Lophotrochozoa</taxon>
        <taxon>Annelida</taxon>
        <taxon>Polychaeta</taxon>
        <taxon>Sedentaria</taxon>
        <taxon>Scolecida</taxon>
        <taxon>Capitellidae</taxon>
        <taxon>Capitella</taxon>
    </lineage>
</organism>
<dbReference type="PANTHER" id="PTHR13832:SF354">
    <property type="entry name" value="GM14138P"/>
    <property type="match status" value="1"/>
</dbReference>
<dbReference type="SMART" id="SM00332">
    <property type="entry name" value="PP2Cc"/>
    <property type="match status" value="1"/>
</dbReference>
<evidence type="ECO:0000256" key="4">
    <source>
        <dbReference type="RuleBase" id="RU003465"/>
    </source>
</evidence>
<evidence type="ECO:0000313" key="6">
    <source>
        <dbReference type="EMBL" id="ELT94983.1"/>
    </source>
</evidence>
<sequence length="491" mass="54668">MLNRFKSAVNTVVTGIAQLDRQGPEAIGFQEYYAEEATAGPLKFPYSRPEFLQLNSDEVQVSADHVSRPILVPRDISRIPWSAGYAEVINAGKSHFNEDQAHADTFFVRQSLSTRGLSPPAARRQSFEEVAEDPLPFTYFAIFDGHAGSGCAVVAVHMLHSIIQEKLCQIRDMILLRRYGYPSGEERQRTYLTDKSDQIDIDDLVTGALEAAFFKMDKIIYEEKQHYDISGGCTALVAVFFLGKLYVANAGDSRAVIARGNDVIPMSQDFTPESERERLRLLGFLCPDLLQNEFTHLEFSRRVTRGDIGRKVLCRNARMKGWTLKSVTPEDARYPLIAGEGKKARLLATIGVTRGFGDHDLTVGNSTIHIKPFLTPAPEVNIYELQGRGLTENDVLIMGTDGLWDVTSNKRAADIVQSSLKQFDVSERARYTSAAQDLVMNARGLLKKGWRTVDDNMASGDDITAFVIPLHHYSSAPVEPKPEVESSLEMS</sequence>
<dbReference type="AlphaFoldDB" id="R7TMB2"/>
<keyword evidence="2 4" id="KW-0378">Hydrolase</keyword>
<dbReference type="GO" id="GO:0046872">
    <property type="term" value="F:metal ion binding"/>
    <property type="evidence" value="ECO:0007669"/>
    <property type="project" value="UniProtKB-KW"/>
</dbReference>
<reference evidence="6 8" key="2">
    <citation type="journal article" date="2013" name="Nature">
        <title>Insights into bilaterian evolution from three spiralian genomes.</title>
        <authorList>
            <person name="Simakov O."/>
            <person name="Marletaz F."/>
            <person name="Cho S.J."/>
            <person name="Edsinger-Gonzales E."/>
            <person name="Havlak P."/>
            <person name="Hellsten U."/>
            <person name="Kuo D.H."/>
            <person name="Larsson T."/>
            <person name="Lv J."/>
            <person name="Arendt D."/>
            <person name="Savage R."/>
            <person name="Osoegawa K."/>
            <person name="de Jong P."/>
            <person name="Grimwood J."/>
            <person name="Chapman J.A."/>
            <person name="Shapiro H."/>
            <person name="Aerts A."/>
            <person name="Otillar R.P."/>
            <person name="Terry A.Y."/>
            <person name="Boore J.L."/>
            <person name="Grigoriev I.V."/>
            <person name="Lindberg D.R."/>
            <person name="Seaver E.C."/>
            <person name="Weisblat D.A."/>
            <person name="Putnam N.H."/>
            <person name="Rokhsar D.S."/>
        </authorList>
    </citation>
    <scope>NUCLEOTIDE SEQUENCE</scope>
    <source>
        <strain evidence="6 8">I ESC-2004</strain>
    </source>
</reference>
<dbReference type="HOGENOM" id="CLU_029072_2_0_1"/>
<dbReference type="STRING" id="283909.R7TMB2"/>
<dbReference type="InterPro" id="IPR036457">
    <property type="entry name" value="PPM-type-like_dom_sf"/>
</dbReference>
<dbReference type="FunCoup" id="R7TMB2">
    <property type="interactions" value="919"/>
</dbReference>
<reference evidence="7" key="3">
    <citation type="submission" date="2015-06" db="UniProtKB">
        <authorList>
            <consortium name="EnsemblMetazoa"/>
        </authorList>
    </citation>
    <scope>IDENTIFICATION</scope>
</reference>
<evidence type="ECO:0000256" key="1">
    <source>
        <dbReference type="ARBA" id="ARBA00022723"/>
    </source>
</evidence>
<dbReference type="EMBL" id="AMQN01012048">
    <property type="status" value="NOT_ANNOTATED_CDS"/>
    <property type="molecule type" value="Genomic_DNA"/>
</dbReference>
<dbReference type="CDD" id="cd00143">
    <property type="entry name" value="PP2Cc"/>
    <property type="match status" value="1"/>
</dbReference>
<dbReference type="EMBL" id="KB309260">
    <property type="protein sequence ID" value="ELT94983.1"/>
    <property type="molecule type" value="Genomic_DNA"/>
</dbReference>
<dbReference type="GO" id="GO:0004741">
    <property type="term" value="F:[pyruvate dehydrogenase (acetyl-transferring)]-phosphatase activity"/>
    <property type="evidence" value="ECO:0007669"/>
    <property type="project" value="TreeGrafter"/>
</dbReference>
<dbReference type="EnsemblMetazoa" id="CapteT20769">
    <property type="protein sequence ID" value="CapteP20769"/>
    <property type="gene ID" value="CapteG20769"/>
</dbReference>
<reference evidence="8" key="1">
    <citation type="submission" date="2012-12" db="EMBL/GenBank/DDBJ databases">
        <authorList>
            <person name="Hellsten U."/>
            <person name="Grimwood J."/>
            <person name="Chapman J.A."/>
            <person name="Shapiro H."/>
            <person name="Aerts A."/>
            <person name="Otillar R.P."/>
            <person name="Terry A.Y."/>
            <person name="Boore J.L."/>
            <person name="Simakov O."/>
            <person name="Marletaz F."/>
            <person name="Cho S.-J."/>
            <person name="Edsinger-Gonzales E."/>
            <person name="Havlak P."/>
            <person name="Kuo D.-H."/>
            <person name="Larsson T."/>
            <person name="Lv J."/>
            <person name="Arendt D."/>
            <person name="Savage R."/>
            <person name="Osoegawa K."/>
            <person name="de Jong P."/>
            <person name="Lindberg D.R."/>
            <person name="Seaver E.C."/>
            <person name="Weisblat D.A."/>
            <person name="Putnam N.H."/>
            <person name="Grigoriev I.V."/>
            <person name="Rokhsar D.S."/>
        </authorList>
    </citation>
    <scope>NUCLEOTIDE SEQUENCE</scope>
    <source>
        <strain evidence="8">I ESC-2004</strain>
    </source>
</reference>
<dbReference type="InterPro" id="IPR001932">
    <property type="entry name" value="PPM-type_phosphatase-like_dom"/>
</dbReference>
<protein>
    <recommendedName>
        <fullName evidence="5">PPM-type phosphatase domain-containing protein</fullName>
    </recommendedName>
</protein>
<evidence type="ECO:0000256" key="3">
    <source>
        <dbReference type="ARBA" id="ARBA00022912"/>
    </source>
</evidence>
<dbReference type="SUPFAM" id="SSF81606">
    <property type="entry name" value="PP2C-like"/>
    <property type="match status" value="1"/>
</dbReference>
<dbReference type="InterPro" id="IPR015655">
    <property type="entry name" value="PP2C"/>
</dbReference>
<dbReference type="Pfam" id="PF00481">
    <property type="entry name" value="PP2C"/>
    <property type="match status" value="2"/>
</dbReference>
<gene>
    <name evidence="6" type="ORF">CAPTEDRAFT_20769</name>
</gene>
<proteinExistence type="inferred from homology"/>
<dbReference type="OMA" id="VMAGGSN"/>
<dbReference type="GO" id="GO:0005739">
    <property type="term" value="C:mitochondrion"/>
    <property type="evidence" value="ECO:0007669"/>
    <property type="project" value="TreeGrafter"/>
</dbReference>
<comment type="similarity">
    <text evidence="4">Belongs to the PP2C family.</text>
</comment>
<evidence type="ECO:0000313" key="7">
    <source>
        <dbReference type="EnsemblMetazoa" id="CapteP20769"/>
    </source>
</evidence>
<dbReference type="PROSITE" id="PS51746">
    <property type="entry name" value="PPM_2"/>
    <property type="match status" value="1"/>
</dbReference>
<dbReference type="OrthoDB" id="10264738at2759"/>
<dbReference type="InterPro" id="IPR000222">
    <property type="entry name" value="PP2C_BS"/>
</dbReference>
<keyword evidence="8" id="KW-1185">Reference proteome</keyword>
<dbReference type="Proteomes" id="UP000014760">
    <property type="component" value="Unassembled WGS sequence"/>
</dbReference>
<accession>R7TMB2</accession>
<keyword evidence="3 4" id="KW-0904">Protein phosphatase</keyword>
<dbReference type="Gene3D" id="3.60.40.10">
    <property type="entry name" value="PPM-type phosphatase domain"/>
    <property type="match status" value="1"/>
</dbReference>
<dbReference type="PANTHER" id="PTHR13832">
    <property type="entry name" value="PROTEIN PHOSPHATASE 2C"/>
    <property type="match status" value="1"/>
</dbReference>
<evidence type="ECO:0000259" key="5">
    <source>
        <dbReference type="PROSITE" id="PS51746"/>
    </source>
</evidence>
<keyword evidence="1" id="KW-0479">Metal-binding</keyword>
<feature type="domain" description="PPM-type phosphatase" evidence="5">
    <location>
        <begin position="82"/>
        <end position="470"/>
    </location>
</feature>